<keyword evidence="5 9" id="KW-1133">Transmembrane helix</keyword>
<evidence type="ECO:0000256" key="3">
    <source>
        <dbReference type="ARBA" id="ARBA00022475"/>
    </source>
</evidence>
<comment type="subcellular location">
    <subcellularLocation>
        <location evidence="9">Cell membrane</location>
        <topology evidence="9">Multi-pass membrane protein</topology>
    </subcellularLocation>
    <subcellularLocation>
        <location evidence="1">Membrane</location>
        <topology evidence="1">Multi-pass membrane protein</topology>
    </subcellularLocation>
</comment>
<feature type="transmembrane region" description="Helical" evidence="9">
    <location>
        <begin position="66"/>
        <end position="90"/>
    </location>
</feature>
<dbReference type="HAMAP" id="MF_00115">
    <property type="entry name" value="MscL"/>
    <property type="match status" value="1"/>
</dbReference>
<evidence type="ECO:0000256" key="8">
    <source>
        <dbReference type="ARBA" id="ARBA00023303"/>
    </source>
</evidence>
<evidence type="ECO:0000313" key="11">
    <source>
        <dbReference type="EMBL" id="WNM20835.1"/>
    </source>
</evidence>
<evidence type="ECO:0000256" key="2">
    <source>
        <dbReference type="ARBA" id="ARBA00022448"/>
    </source>
</evidence>
<evidence type="ECO:0000256" key="9">
    <source>
        <dbReference type="HAMAP-Rule" id="MF_00115"/>
    </source>
</evidence>
<dbReference type="EMBL" id="CP134878">
    <property type="protein sequence ID" value="WNM19446.1"/>
    <property type="molecule type" value="Genomic_DNA"/>
</dbReference>
<dbReference type="Proteomes" id="UP001304515">
    <property type="component" value="Chromosome"/>
</dbReference>
<keyword evidence="7 9" id="KW-0472">Membrane</keyword>
<dbReference type="KEGG" id="fcj:RN605_09070"/>
<dbReference type="InterPro" id="IPR036019">
    <property type="entry name" value="MscL_channel"/>
</dbReference>
<dbReference type="InterPro" id="IPR001185">
    <property type="entry name" value="MS_channel"/>
</dbReference>
<keyword evidence="6 9" id="KW-0406">Ion transport</keyword>
<protein>
    <recommendedName>
        <fullName evidence="9">Large-conductance mechanosensitive channel</fullName>
    </recommendedName>
</protein>
<gene>
    <name evidence="9 10" type="primary">mscL</name>
    <name evidence="11" type="ORF">RN605_09070</name>
    <name evidence="10" type="ORF">RN608_01900</name>
</gene>
<proteinExistence type="inferred from homology"/>
<evidence type="ECO:0000256" key="7">
    <source>
        <dbReference type="ARBA" id="ARBA00023136"/>
    </source>
</evidence>
<keyword evidence="4 9" id="KW-0812">Transmembrane</keyword>
<evidence type="ECO:0000256" key="1">
    <source>
        <dbReference type="ARBA" id="ARBA00004141"/>
    </source>
</evidence>
<evidence type="ECO:0000313" key="10">
    <source>
        <dbReference type="EMBL" id="WNM19446.1"/>
    </source>
</evidence>
<feature type="transmembrane region" description="Helical" evidence="9">
    <location>
        <begin position="21"/>
        <end position="46"/>
    </location>
</feature>
<keyword evidence="12" id="KW-1185">Reference proteome</keyword>
<comment type="similarity">
    <text evidence="9">Belongs to the MscL family.</text>
</comment>
<accession>A0AA96EWF1</accession>
<dbReference type="RefSeq" id="WP_313324338.1">
    <property type="nucleotide sequence ID" value="NZ_CP134878.1"/>
</dbReference>
<dbReference type="GO" id="GO:0005886">
    <property type="term" value="C:plasma membrane"/>
    <property type="evidence" value="ECO:0007669"/>
    <property type="project" value="UniProtKB-SubCell"/>
</dbReference>
<evidence type="ECO:0000256" key="4">
    <source>
        <dbReference type="ARBA" id="ARBA00022692"/>
    </source>
</evidence>
<accession>A0AA96J415</accession>
<reference evidence="10 12" key="1">
    <citation type="submission" date="2023-09" db="EMBL/GenBank/DDBJ databases">
        <title>Flavobacterium sp. a novel bacteria isolate from Pepper rhizosphere.</title>
        <authorList>
            <person name="Peng Y."/>
            <person name="Lee J."/>
        </authorList>
    </citation>
    <scope>NUCLEOTIDE SEQUENCE</scope>
    <source>
        <strain evidence="10">PMR2A8</strain>
        <strain evidence="11 12">PMTSA4</strain>
    </source>
</reference>
<dbReference type="SUPFAM" id="SSF81330">
    <property type="entry name" value="Gated mechanosensitive channel"/>
    <property type="match status" value="1"/>
</dbReference>
<dbReference type="PANTHER" id="PTHR30266">
    <property type="entry name" value="MECHANOSENSITIVE CHANNEL MSCL"/>
    <property type="match status" value="1"/>
</dbReference>
<organism evidence="10">
    <name type="scientific">Flavobacterium capsici</name>
    <dbReference type="NCBI Taxonomy" id="3075618"/>
    <lineage>
        <taxon>Bacteria</taxon>
        <taxon>Pseudomonadati</taxon>
        <taxon>Bacteroidota</taxon>
        <taxon>Flavobacteriia</taxon>
        <taxon>Flavobacteriales</taxon>
        <taxon>Flavobacteriaceae</taxon>
        <taxon>Flavobacterium</taxon>
    </lineage>
</organism>
<keyword evidence="3 9" id="KW-1003">Cell membrane</keyword>
<dbReference type="NCBIfam" id="TIGR00220">
    <property type="entry name" value="mscL"/>
    <property type="match status" value="1"/>
</dbReference>
<sequence length="125" mass="13175">MGMISEFKEFIAKGNAMDLAVGVIIGAAFGAIVNSLVSDVITPALLNPALKAAQVENLAELKTDGGILYGKFLAAVISFLVIAFVIFLMVKGLNSMKKKEEAAPAAPAGPTQEELLTQIRDLLKK</sequence>
<dbReference type="InterPro" id="IPR037673">
    <property type="entry name" value="MSC/AndL"/>
</dbReference>
<dbReference type="Pfam" id="PF01741">
    <property type="entry name" value="MscL"/>
    <property type="match status" value="1"/>
</dbReference>
<keyword evidence="8 9" id="KW-0407">Ion channel</keyword>
<keyword evidence="2 9" id="KW-0813">Transport</keyword>
<dbReference type="PANTHER" id="PTHR30266:SF2">
    <property type="entry name" value="LARGE-CONDUCTANCE MECHANOSENSITIVE CHANNEL"/>
    <property type="match status" value="1"/>
</dbReference>
<evidence type="ECO:0000256" key="5">
    <source>
        <dbReference type="ARBA" id="ARBA00022989"/>
    </source>
</evidence>
<dbReference type="PRINTS" id="PR01264">
    <property type="entry name" value="MECHCHANNEL"/>
</dbReference>
<dbReference type="AlphaFoldDB" id="A0AA96EWF1"/>
<name>A0AA96EWF1_9FLAO</name>
<dbReference type="GO" id="GO:0008381">
    <property type="term" value="F:mechanosensitive monoatomic ion channel activity"/>
    <property type="evidence" value="ECO:0007669"/>
    <property type="project" value="UniProtKB-UniRule"/>
</dbReference>
<comment type="subunit">
    <text evidence="9">Homopentamer.</text>
</comment>
<evidence type="ECO:0000256" key="6">
    <source>
        <dbReference type="ARBA" id="ARBA00023065"/>
    </source>
</evidence>
<dbReference type="Gene3D" id="1.10.1200.120">
    <property type="entry name" value="Large-conductance mechanosensitive channel, MscL, domain 1"/>
    <property type="match status" value="1"/>
</dbReference>
<comment type="function">
    <text evidence="9">Channel that opens in response to stretch forces in the membrane lipid bilayer. May participate in the regulation of osmotic pressure changes within the cell.</text>
</comment>
<dbReference type="EMBL" id="CP134890">
    <property type="protein sequence ID" value="WNM20835.1"/>
    <property type="molecule type" value="Genomic_DNA"/>
</dbReference>
<evidence type="ECO:0000313" key="12">
    <source>
        <dbReference type="Proteomes" id="UP001304515"/>
    </source>
</evidence>